<protein>
    <submittedName>
        <fullName evidence="1">Uncharacterized protein</fullName>
    </submittedName>
</protein>
<comment type="caution">
    <text evidence="1">The sequence shown here is derived from an EMBL/GenBank/DDBJ whole genome shotgun (WGS) entry which is preliminary data.</text>
</comment>
<organism evidence="1 2">
    <name type="scientific">Candidatus Dojkabacteria bacterium</name>
    <dbReference type="NCBI Taxonomy" id="2099670"/>
    <lineage>
        <taxon>Bacteria</taxon>
        <taxon>Candidatus Dojkabacteria</taxon>
    </lineage>
</organism>
<gene>
    <name evidence="1" type="ORF">E6Q11_03320</name>
</gene>
<proteinExistence type="predicted"/>
<sequence>MNLKNAILQEFQALLFTKDIDVSVKEEGDAVTFAILVGNGVKGGLHFSATVNRFDVNESVQCAMKIFHAQLCLYAIECLKKGVKVKMPKIFIPEFTDTLFWPNVAHAQAHNNDLGSVINSFDVFKGTYFGGSKMPRKVATKKPKAKAKTKK</sequence>
<dbReference type="Proteomes" id="UP000321026">
    <property type="component" value="Unassembled WGS sequence"/>
</dbReference>
<evidence type="ECO:0000313" key="1">
    <source>
        <dbReference type="EMBL" id="TXG77115.1"/>
    </source>
</evidence>
<name>A0A5C7J6D6_9BACT</name>
<dbReference type="EMBL" id="SSDS01000053">
    <property type="protein sequence ID" value="TXG77115.1"/>
    <property type="molecule type" value="Genomic_DNA"/>
</dbReference>
<dbReference type="AlphaFoldDB" id="A0A5C7J6D6"/>
<reference evidence="1 2" key="1">
    <citation type="submission" date="2018-09" db="EMBL/GenBank/DDBJ databases">
        <title>Metagenome Assembled Genomes from an Advanced Water Purification Facility.</title>
        <authorList>
            <person name="Stamps B.W."/>
            <person name="Spear J.R."/>
        </authorList>
    </citation>
    <scope>NUCLEOTIDE SEQUENCE [LARGE SCALE GENOMIC DNA]</scope>
    <source>
        <strain evidence="1">Bin_63_2</strain>
    </source>
</reference>
<accession>A0A5C7J6D6</accession>
<evidence type="ECO:0000313" key="2">
    <source>
        <dbReference type="Proteomes" id="UP000321026"/>
    </source>
</evidence>